<protein>
    <submittedName>
        <fullName evidence="1">Uncharacterized protein</fullName>
    </submittedName>
</protein>
<dbReference type="Proteomes" id="UP000708208">
    <property type="component" value="Unassembled WGS sequence"/>
</dbReference>
<feature type="non-terminal residue" evidence="1">
    <location>
        <position position="1"/>
    </location>
</feature>
<proteinExistence type="predicted"/>
<accession>A0A8J2KYN3</accession>
<reference evidence="1" key="1">
    <citation type="submission" date="2021-06" db="EMBL/GenBank/DDBJ databases">
        <authorList>
            <person name="Hodson N. C."/>
            <person name="Mongue J. A."/>
            <person name="Jaron S. K."/>
        </authorList>
    </citation>
    <scope>NUCLEOTIDE SEQUENCE</scope>
</reference>
<gene>
    <name evidence="1" type="ORF">AFUS01_LOCUS32702</name>
</gene>
<dbReference type="EMBL" id="CAJVCH010526318">
    <property type="protein sequence ID" value="CAG7822427.1"/>
    <property type="molecule type" value="Genomic_DNA"/>
</dbReference>
<organism evidence="1 2">
    <name type="scientific">Allacma fusca</name>
    <dbReference type="NCBI Taxonomy" id="39272"/>
    <lineage>
        <taxon>Eukaryota</taxon>
        <taxon>Metazoa</taxon>
        <taxon>Ecdysozoa</taxon>
        <taxon>Arthropoda</taxon>
        <taxon>Hexapoda</taxon>
        <taxon>Collembola</taxon>
        <taxon>Symphypleona</taxon>
        <taxon>Sminthuridae</taxon>
        <taxon>Allacma</taxon>
    </lineage>
</organism>
<keyword evidence="2" id="KW-1185">Reference proteome</keyword>
<name>A0A8J2KYN3_9HEXA</name>
<dbReference type="OrthoDB" id="1434354at2759"/>
<comment type="caution">
    <text evidence="1">The sequence shown here is derived from an EMBL/GenBank/DDBJ whole genome shotgun (WGS) entry which is preliminary data.</text>
</comment>
<evidence type="ECO:0000313" key="1">
    <source>
        <dbReference type="EMBL" id="CAG7822427.1"/>
    </source>
</evidence>
<dbReference type="AlphaFoldDB" id="A0A8J2KYN3"/>
<evidence type="ECO:0000313" key="2">
    <source>
        <dbReference type="Proteomes" id="UP000708208"/>
    </source>
</evidence>
<sequence length="73" mass="8184">MYAKDIDGKEVREIAIIADWEGFEISQIAHLPTVMFTLSLLSTYLDIASQAFGYAIAINVNYVAEKGYDLLRP</sequence>